<dbReference type="PROSITE" id="PS01229">
    <property type="entry name" value="COF_2"/>
    <property type="match status" value="1"/>
</dbReference>
<accession>A0A317Q9J6</accession>
<keyword evidence="3" id="KW-0460">Magnesium</keyword>
<dbReference type="PANTHER" id="PTHR10000">
    <property type="entry name" value="PHOSPHOSERINE PHOSPHATASE"/>
    <property type="match status" value="1"/>
</dbReference>
<dbReference type="SFLD" id="SFLDG01144">
    <property type="entry name" value="C2.B.4:_PGP_Like"/>
    <property type="match status" value="1"/>
</dbReference>
<sequence>MNVKVIAVDMDGTFLTDQKTYDKERFMRQYLAMGEQGIRFVVASGNQYYQLISFFPEIKDKIAFVAENGALIYDQGEQVHHGELSKDDTRKIADVLAGFEGINYVTCGLNSAWYQQGASEAFIALMKKHYHRLQPVADVYQIDDIIFKYSLNLDDKHIPELVSQLNHALDGVIHPVTSGYGFVDLIIPGSHKASGLRRLLKRWEVSPENLVAVGDSANDVEMLHYAGFSFAMANAAQAVKDTAAYQTASNNQSGALDVIDLVLQHQPPFK</sequence>
<dbReference type="InterPro" id="IPR023214">
    <property type="entry name" value="HAD_sf"/>
</dbReference>
<reference evidence="4 5" key="1">
    <citation type="submission" date="2018-05" db="EMBL/GenBank/DDBJ databases">
        <title>Genomic Encyclopedia of Type Strains, Phase IV (KMG-IV): sequencing the most valuable type-strain genomes for metagenomic binning, comparative biology and taxonomic classification.</title>
        <authorList>
            <person name="Goeker M."/>
        </authorList>
    </citation>
    <scope>NUCLEOTIDE SEQUENCE [LARGE SCALE GENOMIC DNA]</scope>
    <source>
        <strain evidence="4 5">DSM 19579</strain>
    </source>
</reference>
<dbReference type="NCBIfam" id="TIGR00099">
    <property type="entry name" value="Cof-subfamily"/>
    <property type="match status" value="1"/>
</dbReference>
<dbReference type="InterPro" id="IPR000150">
    <property type="entry name" value="Cof"/>
</dbReference>
<dbReference type="SFLD" id="SFLDG01140">
    <property type="entry name" value="C2.B:_Phosphomannomutase_and_P"/>
    <property type="match status" value="1"/>
</dbReference>
<dbReference type="EMBL" id="QGTS01000003">
    <property type="protein sequence ID" value="PWW11006.1"/>
    <property type="molecule type" value="Genomic_DNA"/>
</dbReference>
<proteinExistence type="predicted"/>
<keyword evidence="2" id="KW-0378">Hydrolase</keyword>
<evidence type="ECO:0000256" key="2">
    <source>
        <dbReference type="ARBA" id="ARBA00022801"/>
    </source>
</evidence>
<dbReference type="GO" id="GO:0016791">
    <property type="term" value="F:phosphatase activity"/>
    <property type="evidence" value="ECO:0007669"/>
    <property type="project" value="UniProtKB-ARBA"/>
</dbReference>
<dbReference type="SFLD" id="SFLDS00003">
    <property type="entry name" value="Haloacid_Dehalogenase"/>
    <property type="match status" value="1"/>
</dbReference>
<keyword evidence="1" id="KW-0479">Metal-binding</keyword>
<dbReference type="RefSeq" id="WP_110025304.1">
    <property type="nucleotide sequence ID" value="NZ_QGTS01000003.1"/>
</dbReference>
<dbReference type="GO" id="GO:0005829">
    <property type="term" value="C:cytosol"/>
    <property type="evidence" value="ECO:0007669"/>
    <property type="project" value="TreeGrafter"/>
</dbReference>
<dbReference type="Gene3D" id="3.30.1240.10">
    <property type="match status" value="1"/>
</dbReference>
<organism evidence="4 5">
    <name type="scientific">Mangrovibacter plantisponsor</name>
    <dbReference type="NCBI Taxonomy" id="451513"/>
    <lineage>
        <taxon>Bacteria</taxon>
        <taxon>Pseudomonadati</taxon>
        <taxon>Pseudomonadota</taxon>
        <taxon>Gammaproteobacteria</taxon>
        <taxon>Enterobacterales</taxon>
        <taxon>Enterobacteriaceae</taxon>
        <taxon>Mangrovibacter</taxon>
    </lineage>
</organism>
<protein>
    <submittedName>
        <fullName evidence="4">Sugar-phosphatase</fullName>
    </submittedName>
</protein>
<keyword evidence="5" id="KW-1185">Reference proteome</keyword>
<dbReference type="PANTHER" id="PTHR10000:SF53">
    <property type="entry name" value="5-AMINO-6-(5-PHOSPHO-D-RIBITYLAMINO)URACIL PHOSPHATASE YBJI-RELATED"/>
    <property type="match status" value="1"/>
</dbReference>
<dbReference type="InterPro" id="IPR036412">
    <property type="entry name" value="HAD-like_sf"/>
</dbReference>
<dbReference type="Gene3D" id="3.40.50.1000">
    <property type="entry name" value="HAD superfamily/HAD-like"/>
    <property type="match status" value="1"/>
</dbReference>
<dbReference type="GO" id="GO:0000287">
    <property type="term" value="F:magnesium ion binding"/>
    <property type="evidence" value="ECO:0007669"/>
    <property type="project" value="TreeGrafter"/>
</dbReference>
<dbReference type="CDD" id="cd07518">
    <property type="entry name" value="HAD_YbiV-Like"/>
    <property type="match status" value="1"/>
</dbReference>
<dbReference type="NCBIfam" id="TIGR01484">
    <property type="entry name" value="HAD-SF-IIB"/>
    <property type="match status" value="1"/>
</dbReference>
<dbReference type="InterPro" id="IPR006379">
    <property type="entry name" value="HAD-SF_hydro_IIB"/>
</dbReference>
<dbReference type="SUPFAM" id="SSF56784">
    <property type="entry name" value="HAD-like"/>
    <property type="match status" value="1"/>
</dbReference>
<dbReference type="Proteomes" id="UP000246744">
    <property type="component" value="Unassembled WGS sequence"/>
</dbReference>
<dbReference type="Pfam" id="PF08282">
    <property type="entry name" value="Hydrolase_3"/>
    <property type="match status" value="1"/>
</dbReference>
<dbReference type="OrthoDB" id="3180855at2"/>
<dbReference type="AlphaFoldDB" id="A0A317Q9J6"/>
<name>A0A317Q9J6_9ENTR</name>
<gene>
    <name evidence="4" type="ORF">DES37_103383</name>
</gene>
<evidence type="ECO:0000256" key="3">
    <source>
        <dbReference type="ARBA" id="ARBA00022842"/>
    </source>
</evidence>
<evidence type="ECO:0000313" key="4">
    <source>
        <dbReference type="EMBL" id="PWW11006.1"/>
    </source>
</evidence>
<evidence type="ECO:0000256" key="1">
    <source>
        <dbReference type="ARBA" id="ARBA00022723"/>
    </source>
</evidence>
<comment type="caution">
    <text evidence="4">The sequence shown here is derived from an EMBL/GenBank/DDBJ whole genome shotgun (WGS) entry which is preliminary data.</text>
</comment>
<evidence type="ECO:0000313" key="5">
    <source>
        <dbReference type="Proteomes" id="UP000246744"/>
    </source>
</evidence>